<evidence type="ECO:0000256" key="1">
    <source>
        <dbReference type="ARBA" id="ARBA00022723"/>
    </source>
</evidence>
<evidence type="ECO:0000256" key="4">
    <source>
        <dbReference type="SAM" id="MobiDB-lite"/>
    </source>
</evidence>
<dbReference type="AlphaFoldDB" id="A0A9P3PRF1"/>
<protein>
    <submittedName>
        <fullName evidence="6">PHD zinc finger</fullName>
    </submittedName>
</protein>
<feature type="compositionally biased region" description="Basic and acidic residues" evidence="4">
    <location>
        <begin position="609"/>
        <end position="673"/>
    </location>
</feature>
<feature type="compositionally biased region" description="Polar residues" evidence="4">
    <location>
        <begin position="718"/>
        <end position="727"/>
    </location>
</feature>
<gene>
    <name evidence="6" type="ORF">LshimejAT787_0805190</name>
</gene>
<reference evidence="6" key="1">
    <citation type="submission" date="2022-07" db="EMBL/GenBank/DDBJ databases">
        <title>The genome of Lyophyllum shimeji provides insight into the initial evolution of ectomycorrhizal fungal genome.</title>
        <authorList>
            <person name="Kobayashi Y."/>
            <person name="Shibata T."/>
            <person name="Hirakawa H."/>
            <person name="Shigenobu S."/>
            <person name="Nishiyama T."/>
            <person name="Yamada A."/>
            <person name="Hasebe M."/>
            <person name="Kawaguchi M."/>
        </authorList>
    </citation>
    <scope>NUCLEOTIDE SEQUENCE</scope>
    <source>
        <strain evidence="6">AT787</strain>
    </source>
</reference>
<feature type="compositionally biased region" description="Low complexity" evidence="4">
    <location>
        <begin position="378"/>
        <end position="399"/>
    </location>
</feature>
<feature type="region of interest" description="Disordered" evidence="4">
    <location>
        <begin position="864"/>
        <end position="902"/>
    </location>
</feature>
<feature type="region of interest" description="Disordered" evidence="4">
    <location>
        <begin position="109"/>
        <end position="174"/>
    </location>
</feature>
<dbReference type="InterPro" id="IPR013083">
    <property type="entry name" value="Znf_RING/FYVE/PHD"/>
</dbReference>
<feature type="compositionally biased region" description="Basic and acidic residues" evidence="4">
    <location>
        <begin position="448"/>
        <end position="459"/>
    </location>
</feature>
<dbReference type="CDD" id="cd15489">
    <property type="entry name" value="PHD_SF"/>
    <property type="match status" value="1"/>
</dbReference>
<evidence type="ECO:0000259" key="5">
    <source>
        <dbReference type="SMART" id="SM00249"/>
    </source>
</evidence>
<dbReference type="OrthoDB" id="303107at2759"/>
<evidence type="ECO:0000313" key="7">
    <source>
        <dbReference type="Proteomes" id="UP001063166"/>
    </source>
</evidence>
<dbReference type="PROSITE" id="PS01359">
    <property type="entry name" value="ZF_PHD_1"/>
    <property type="match status" value="1"/>
</dbReference>
<feature type="compositionally biased region" description="Low complexity" evidence="4">
    <location>
        <begin position="887"/>
        <end position="902"/>
    </location>
</feature>
<evidence type="ECO:0000313" key="6">
    <source>
        <dbReference type="EMBL" id="GLB40648.1"/>
    </source>
</evidence>
<feature type="compositionally biased region" description="Polar residues" evidence="4">
    <location>
        <begin position="870"/>
        <end position="882"/>
    </location>
</feature>
<dbReference type="GO" id="GO:0008270">
    <property type="term" value="F:zinc ion binding"/>
    <property type="evidence" value="ECO:0007669"/>
    <property type="project" value="UniProtKB-KW"/>
</dbReference>
<name>A0A9P3PRF1_LYOSH</name>
<dbReference type="PANTHER" id="PTHR14296:SF3">
    <property type="entry name" value="DIKAR, ISOFORM F"/>
    <property type="match status" value="1"/>
</dbReference>
<feature type="compositionally biased region" description="Polar residues" evidence="4">
    <location>
        <begin position="916"/>
        <end position="936"/>
    </location>
</feature>
<feature type="region of interest" description="Disordered" evidence="4">
    <location>
        <begin position="1"/>
        <end position="24"/>
    </location>
</feature>
<feature type="region of interest" description="Disordered" evidence="4">
    <location>
        <begin position="997"/>
        <end position="1016"/>
    </location>
</feature>
<keyword evidence="7" id="KW-1185">Reference proteome</keyword>
<feature type="compositionally biased region" description="Acidic residues" evidence="4">
    <location>
        <begin position="485"/>
        <end position="500"/>
    </location>
</feature>
<feature type="compositionally biased region" description="Polar residues" evidence="4">
    <location>
        <begin position="1007"/>
        <end position="1016"/>
    </location>
</feature>
<dbReference type="InterPro" id="IPR019786">
    <property type="entry name" value="Zinc_finger_PHD-type_CS"/>
</dbReference>
<dbReference type="PANTHER" id="PTHR14296">
    <property type="entry name" value="REMODELING AND SPACING FACTOR 1"/>
    <property type="match status" value="1"/>
</dbReference>
<dbReference type="InterPro" id="IPR011011">
    <property type="entry name" value="Znf_FYVE_PHD"/>
</dbReference>
<keyword evidence="1" id="KW-0479">Metal-binding</keyword>
<keyword evidence="2" id="KW-0863">Zinc-finger</keyword>
<organism evidence="6 7">
    <name type="scientific">Lyophyllum shimeji</name>
    <name type="common">Hon-shimeji</name>
    <name type="synonym">Tricholoma shimeji</name>
    <dbReference type="NCBI Taxonomy" id="47721"/>
    <lineage>
        <taxon>Eukaryota</taxon>
        <taxon>Fungi</taxon>
        <taxon>Dikarya</taxon>
        <taxon>Basidiomycota</taxon>
        <taxon>Agaricomycotina</taxon>
        <taxon>Agaricomycetes</taxon>
        <taxon>Agaricomycetidae</taxon>
        <taxon>Agaricales</taxon>
        <taxon>Tricholomatineae</taxon>
        <taxon>Lyophyllaceae</taxon>
        <taxon>Lyophyllum</taxon>
    </lineage>
</organism>
<dbReference type="Pfam" id="PF00628">
    <property type="entry name" value="PHD"/>
    <property type="match status" value="1"/>
</dbReference>
<feature type="compositionally biased region" description="Polar residues" evidence="4">
    <location>
        <begin position="955"/>
        <end position="981"/>
    </location>
</feature>
<accession>A0A9P3PRF1</accession>
<dbReference type="EMBL" id="BRPK01000008">
    <property type="protein sequence ID" value="GLB40648.1"/>
    <property type="molecule type" value="Genomic_DNA"/>
</dbReference>
<dbReference type="InterPro" id="IPR028938">
    <property type="entry name" value="Rsf1-like"/>
</dbReference>
<proteinExistence type="predicted"/>
<feature type="region of interest" description="Disordered" evidence="4">
    <location>
        <begin position="288"/>
        <end position="526"/>
    </location>
</feature>
<feature type="compositionally biased region" description="Low complexity" evidence="4">
    <location>
        <begin position="674"/>
        <end position="686"/>
    </location>
</feature>
<feature type="compositionally biased region" description="Low complexity" evidence="4">
    <location>
        <begin position="437"/>
        <end position="446"/>
    </location>
</feature>
<feature type="compositionally biased region" description="Basic and acidic residues" evidence="4">
    <location>
        <begin position="133"/>
        <end position="159"/>
    </location>
</feature>
<evidence type="ECO:0000256" key="3">
    <source>
        <dbReference type="ARBA" id="ARBA00022833"/>
    </source>
</evidence>
<sequence>MPRRVPARAQPQEESPPNEPVSQQATTFDPLKQLRTNWKWAAFSQFFFSFSHLFAMDDVSLKAIEEDLVHGSNIVLPRIMQRLLYTVSYDRKVSLDNWQTALRKQYRKRDPAANPIGPEPRVEEPEDPSSPAAEEHVSAPEEASDEHPVGEEAENKADPSVELEDDADSKMPGLTRASTVERGFSLEASVKGHSVQTSEPDSIQVKGSFLNDESAQEESKNWLDLPMLTKLDSMHLLTEWQFQNPMRLRTLMRSDDENASWRIEPIGYDSKKNAYWLIGADRLWLQRPIPRPPRTKAGTNTASLKRKRATPASTKTVAKGKGHAAVGSAAPAAKRPRLQAEEPVNPGTGRSRAAKAQAKVKLDEQAKELAELNRQADALARSSSGLRTSTRGMGASPSNKAPPPKPRGTRVSARLRGQDHDDEWQAVPEEWLNEMEGSISKANGKKGAAKEKESKKTGLESDGSEISDLTELSEESAEKAANGDGSEEEGKEEQDEDHEAEEQPVKEEEAQPAVDAPAAPMDDRGLELPPILPEGFVEWETICVTLHDWEHIAERFEKTTHYSEKALYKVLVNNIVPVVTEELREIERKEKLAMAMTQRKRSSRLLLRQSEKEQAEAAERKRREEEERNSRARRQEARAKKEEAEREKREIARELRRREREEREEREREKERMAAAAANGEAVTAESSDMQVDVVGDGPAVEPTTKRQHAKQTRKDLATSSSHNANGKTALKPGGSGSRTPVGDDWELDCEICHRRGINLDDVTPMMSCGLCSKWQHIACHDLADQQAGRRRRNWDLVEFFCSNCRAKKAASARPHYPQPQMPTSGVGHTQASNPYMAHSIASLGHASQYMNSTYGPSVPFVNGTRPYTHGSQVSNARSSVPGQLVPQQHHSPQSSQAHPQHQPYAGAISFSHYQPQHQGFSSTTEPLYGPSSHTQPYGHPVSHNNYPRYPGMNGVSQSYQQSPQAKWSNTTSQHSNTLPTPYNAAGALNASGSGALRNGLPGALPPQSSVHWQQSHHPLPAAVEQNAAPQHPTQFRYHPNSYQPAPT</sequence>
<feature type="compositionally biased region" description="Low complexity" evidence="4">
    <location>
        <begin position="324"/>
        <end position="333"/>
    </location>
</feature>
<evidence type="ECO:0000256" key="2">
    <source>
        <dbReference type="ARBA" id="ARBA00022771"/>
    </source>
</evidence>
<dbReference type="Gene3D" id="3.30.40.10">
    <property type="entry name" value="Zinc/RING finger domain, C3HC4 (zinc finger)"/>
    <property type="match status" value="1"/>
</dbReference>
<dbReference type="SMART" id="SM00249">
    <property type="entry name" value="PHD"/>
    <property type="match status" value="1"/>
</dbReference>
<keyword evidence="3" id="KW-0862">Zinc</keyword>
<dbReference type="Proteomes" id="UP001063166">
    <property type="component" value="Unassembled WGS sequence"/>
</dbReference>
<feature type="region of interest" description="Disordered" evidence="4">
    <location>
        <begin position="598"/>
        <end position="741"/>
    </location>
</feature>
<feature type="compositionally biased region" description="Low complexity" evidence="4">
    <location>
        <begin position="511"/>
        <end position="520"/>
    </location>
</feature>
<dbReference type="GO" id="GO:0006355">
    <property type="term" value="P:regulation of DNA-templated transcription"/>
    <property type="evidence" value="ECO:0007669"/>
    <property type="project" value="InterPro"/>
</dbReference>
<dbReference type="GO" id="GO:0031213">
    <property type="term" value="C:RSF complex"/>
    <property type="evidence" value="ECO:0007669"/>
    <property type="project" value="InterPro"/>
</dbReference>
<feature type="domain" description="Zinc finger PHD-type" evidence="5">
    <location>
        <begin position="749"/>
        <end position="806"/>
    </location>
</feature>
<dbReference type="InterPro" id="IPR001965">
    <property type="entry name" value="Znf_PHD"/>
</dbReference>
<dbReference type="InterPro" id="IPR019787">
    <property type="entry name" value="Znf_PHD-finger"/>
</dbReference>
<comment type="caution">
    <text evidence="6">The sequence shown here is derived from an EMBL/GenBank/DDBJ whole genome shotgun (WGS) entry which is preliminary data.</text>
</comment>
<feature type="compositionally biased region" description="Basic and acidic residues" evidence="4">
    <location>
        <begin position="360"/>
        <end position="371"/>
    </location>
</feature>
<dbReference type="SUPFAM" id="SSF57903">
    <property type="entry name" value="FYVE/PHD zinc finger"/>
    <property type="match status" value="1"/>
</dbReference>
<feature type="region of interest" description="Disordered" evidence="4">
    <location>
        <begin position="916"/>
        <end position="991"/>
    </location>
</feature>
<feature type="compositionally biased region" description="Polar residues" evidence="4">
    <location>
        <begin position="12"/>
        <end position="24"/>
    </location>
</feature>